<evidence type="ECO:0000313" key="4">
    <source>
        <dbReference type="Proteomes" id="UP000253891"/>
    </source>
</evidence>
<dbReference type="STRING" id="157463.GCA_001047075_01394"/>
<proteinExistence type="predicted"/>
<reference evidence="3 4" key="1">
    <citation type="journal article" date="2015" name="BMC Genomics">
        <title>Comparative genomics of Fructobacillus spp. and Leuconostoc spp. reveals niche-specific evolution of Fructobacillus spp.</title>
        <authorList>
            <person name="Endo A."/>
            <person name="Tanizawa Y."/>
            <person name="Tanaka N."/>
            <person name="Maeno S."/>
            <person name="Kumar H."/>
            <person name="Shiwa Y."/>
            <person name="Okada S."/>
            <person name="Yoshikawa H."/>
            <person name="Dicks L."/>
            <person name="Nakagawa J."/>
            <person name="Arita M."/>
        </authorList>
    </citation>
    <scope>NUCLEOTIDE SEQUENCE [LARGE SCALE GENOMIC DNA]</scope>
    <source>
        <strain evidence="3 4">JCM 12225</strain>
    </source>
</reference>
<evidence type="ECO:0000259" key="2">
    <source>
        <dbReference type="Pfam" id="PF00149"/>
    </source>
</evidence>
<dbReference type="PIRSF" id="PIRSF033091">
    <property type="entry name" value="Pesterase_YhaO"/>
    <property type="match status" value="1"/>
</dbReference>
<dbReference type="InterPro" id="IPR041796">
    <property type="entry name" value="Mre11_N"/>
</dbReference>
<dbReference type="Proteomes" id="UP000253891">
    <property type="component" value="Unassembled WGS sequence"/>
</dbReference>
<dbReference type="AlphaFoldDB" id="A0A0K8MKV8"/>
<dbReference type="InterPro" id="IPR029052">
    <property type="entry name" value="Metallo-depent_PP-like"/>
</dbReference>
<dbReference type="GO" id="GO:0016787">
    <property type="term" value="F:hydrolase activity"/>
    <property type="evidence" value="ECO:0007669"/>
    <property type="project" value="UniProtKB-KW"/>
</dbReference>
<dbReference type="EMBL" id="DF968005">
    <property type="protein sequence ID" value="GAP00510.1"/>
    <property type="molecule type" value="Genomic_DNA"/>
</dbReference>
<dbReference type="Gene3D" id="3.60.21.10">
    <property type="match status" value="1"/>
</dbReference>
<dbReference type="SUPFAM" id="SSF56300">
    <property type="entry name" value="Metallo-dependent phosphatases"/>
    <property type="match status" value="1"/>
</dbReference>
<sequence>MIKFIHAGDVHLGNPFTGLSQNLNSDFQNKIQEATYQALDHLVETAIDQDVDLVLFPGDLFHGSDNSALIQDRLNQVLRRLDQAEIWVAVSFGNHDFSQSSLAHPLWPDHVLVFGEAVETKTVTLKNGQKVALTGFSYGDRQHNHSELSEFPYKDQTVDYHLGLYHGVVGQDGEAYAAFNLNEMVAKGYDYWALGHIHQREILHENPVIAYSGNIQGLNRTEAGVKGFYLVSDTEGLELKPEFYPAGPVLWQSIRIANCPDFATLQDILTDHHFNQPTLLTIQLTETVGEELLANDEAGLLVEKLQGQRASQAQYWPIRVEIKADQKDHGPNLPLPAGVDFHEIINQVVQPGVVGEWLSDQAPAFVRDYFYSEVGQADLADRLAKILARGNDHED</sequence>
<dbReference type="PANTHER" id="PTHR30337">
    <property type="entry name" value="COMPONENT OF ATP-DEPENDENT DSDNA EXONUCLEASE"/>
    <property type="match status" value="1"/>
</dbReference>
<organism evidence="3 4">
    <name type="scientific">Fructobacillus ficulneus</name>
    <dbReference type="NCBI Taxonomy" id="157463"/>
    <lineage>
        <taxon>Bacteria</taxon>
        <taxon>Bacillati</taxon>
        <taxon>Bacillota</taxon>
        <taxon>Bacilli</taxon>
        <taxon>Lactobacillales</taxon>
        <taxon>Lactobacillaceae</taxon>
        <taxon>Fructobacillus</taxon>
    </lineage>
</organism>
<evidence type="ECO:0000256" key="1">
    <source>
        <dbReference type="ARBA" id="ARBA00022801"/>
    </source>
</evidence>
<accession>A0A0K8MKV8</accession>
<feature type="domain" description="Calcineurin-like phosphoesterase" evidence="2">
    <location>
        <begin position="2"/>
        <end position="199"/>
    </location>
</feature>
<dbReference type="OrthoDB" id="9773856at2"/>
<dbReference type="PANTHER" id="PTHR30337:SF7">
    <property type="entry name" value="PHOSPHOESTERASE"/>
    <property type="match status" value="1"/>
</dbReference>
<evidence type="ECO:0000313" key="3">
    <source>
        <dbReference type="EMBL" id="GAP00510.1"/>
    </source>
</evidence>
<keyword evidence="4" id="KW-1185">Reference proteome</keyword>
<protein>
    <submittedName>
        <fullName evidence="3">Putative Phosphoesterase</fullName>
    </submittedName>
</protein>
<dbReference type="RefSeq" id="WP_061993799.1">
    <property type="nucleotide sequence ID" value="NZ_DF968005.1"/>
</dbReference>
<dbReference type="InterPro" id="IPR004843">
    <property type="entry name" value="Calcineurin-like_PHP"/>
</dbReference>
<dbReference type="InterPro" id="IPR014576">
    <property type="entry name" value="Pesterase_YhaO"/>
</dbReference>
<dbReference type="CDD" id="cd00840">
    <property type="entry name" value="MPP_Mre11_N"/>
    <property type="match status" value="1"/>
</dbReference>
<name>A0A0K8MKV8_9LACO</name>
<keyword evidence="1" id="KW-0378">Hydrolase</keyword>
<dbReference type="Pfam" id="PF00149">
    <property type="entry name" value="Metallophos"/>
    <property type="match status" value="1"/>
</dbReference>
<dbReference type="InterPro" id="IPR050535">
    <property type="entry name" value="DNA_Repair-Maintenance_Comp"/>
</dbReference>
<gene>
    <name evidence="3" type="ORF">FFIC_285290</name>
</gene>